<dbReference type="GO" id="GO:0046047">
    <property type="term" value="P:TTP catabolic process"/>
    <property type="evidence" value="ECO:0007669"/>
    <property type="project" value="TreeGrafter"/>
</dbReference>
<proteinExistence type="predicted"/>
<dbReference type="EMBL" id="CP003257">
    <property type="protein sequence ID" value="AEX86311.1"/>
    <property type="molecule type" value="Genomic_DNA"/>
</dbReference>
<dbReference type="GO" id="GO:0046061">
    <property type="term" value="P:dATP catabolic process"/>
    <property type="evidence" value="ECO:0007669"/>
    <property type="project" value="TreeGrafter"/>
</dbReference>
<dbReference type="HOGENOM" id="CLU_038356_0_2_0"/>
<dbReference type="GO" id="GO:0046052">
    <property type="term" value="P:UTP catabolic process"/>
    <property type="evidence" value="ECO:0007669"/>
    <property type="project" value="TreeGrafter"/>
</dbReference>
<dbReference type="GO" id="GO:0047429">
    <property type="term" value="F:nucleoside triphosphate diphosphatase activity"/>
    <property type="evidence" value="ECO:0007669"/>
    <property type="project" value="TreeGrafter"/>
</dbReference>
<dbReference type="GO" id="GO:0006203">
    <property type="term" value="P:dGTP catabolic process"/>
    <property type="evidence" value="ECO:0007669"/>
    <property type="project" value="TreeGrafter"/>
</dbReference>
<evidence type="ECO:0000313" key="2">
    <source>
        <dbReference type="EMBL" id="AEX86311.1"/>
    </source>
</evidence>
<accession>H2J6N0</accession>
<reference evidence="2 3" key="1">
    <citation type="journal article" date="2012" name="J. Bacteriol.">
        <title>Complete Genome Sequence of the Thermophilic, Piezophilic, Heterotrophic Bacterium Marinitoga piezophila KA3.</title>
        <authorList>
            <person name="Lucas S."/>
            <person name="Han J."/>
            <person name="Lapidus A."/>
            <person name="Cheng J.F."/>
            <person name="Goodwin L.A."/>
            <person name="Pitluck S."/>
            <person name="Peters L."/>
            <person name="Mikhailova N."/>
            <person name="Teshima H."/>
            <person name="Detter J.C."/>
            <person name="Han C."/>
            <person name="Tapia R."/>
            <person name="Land M."/>
            <person name="Hauser L."/>
            <person name="Kyrpides N.C."/>
            <person name="Ivanova N."/>
            <person name="Pagani I."/>
            <person name="Vannier P."/>
            <person name="Oger P."/>
            <person name="Bartlett D.H."/>
            <person name="Noll K.M."/>
            <person name="Woyke T."/>
            <person name="Jebbar M."/>
        </authorList>
    </citation>
    <scope>NUCLEOTIDE SEQUENCE [LARGE SCALE GENOMIC DNA]</scope>
    <source>
        <strain evidence="3">DSM 14283 / JCM 11233 / KA3</strain>
    </source>
</reference>
<dbReference type="InterPro" id="IPR048015">
    <property type="entry name" value="NTP-PPase_MazG-like_N"/>
</dbReference>
<dbReference type="SUPFAM" id="SSF101386">
    <property type="entry name" value="all-alpha NTP pyrophosphatases"/>
    <property type="match status" value="1"/>
</dbReference>
<dbReference type="OrthoDB" id="9808939at2"/>
<dbReference type="AlphaFoldDB" id="H2J6N0"/>
<dbReference type="PANTHER" id="PTHR30522:SF0">
    <property type="entry name" value="NUCLEOSIDE TRIPHOSPHATE PYROPHOSPHOHYDROLASE"/>
    <property type="match status" value="1"/>
</dbReference>
<dbReference type="InterPro" id="IPR004518">
    <property type="entry name" value="MazG-like_dom"/>
</dbReference>
<protein>
    <submittedName>
        <fullName evidence="2">MazG family protein</fullName>
    </submittedName>
</protein>
<dbReference type="FunFam" id="1.10.287.1080:FF:000001">
    <property type="entry name" value="Nucleoside triphosphate pyrophosphohydrolase"/>
    <property type="match status" value="1"/>
</dbReference>
<organism evidence="2 3">
    <name type="scientific">Marinitoga piezophila (strain DSM 14283 / JCM 11233 / KA3)</name>
    <dbReference type="NCBI Taxonomy" id="443254"/>
    <lineage>
        <taxon>Bacteria</taxon>
        <taxon>Thermotogati</taxon>
        <taxon>Thermotogota</taxon>
        <taxon>Thermotogae</taxon>
        <taxon>Petrotogales</taxon>
        <taxon>Petrotogaceae</taxon>
        <taxon>Marinitoga</taxon>
    </lineage>
</organism>
<dbReference type="InterPro" id="IPR011551">
    <property type="entry name" value="NTP_PyrPHydrolase_MazG"/>
</dbReference>
<dbReference type="RefSeq" id="WP_014297381.1">
    <property type="nucleotide sequence ID" value="NC_016751.1"/>
</dbReference>
<dbReference type="GO" id="GO:0046081">
    <property type="term" value="P:dUTP catabolic process"/>
    <property type="evidence" value="ECO:0007669"/>
    <property type="project" value="TreeGrafter"/>
</dbReference>
<keyword evidence="3" id="KW-1185">Reference proteome</keyword>
<reference evidence="3" key="2">
    <citation type="submission" date="2012-01" db="EMBL/GenBank/DDBJ databases">
        <title>Complete sequence of chromosome of Marinitoga piezophila KA3.</title>
        <authorList>
            <person name="Lucas S."/>
            <person name="Han J."/>
            <person name="Lapidus A."/>
            <person name="Cheng J.-F."/>
            <person name="Goodwin L."/>
            <person name="Pitluck S."/>
            <person name="Peters L."/>
            <person name="Mikhailova N."/>
            <person name="Teshima H."/>
            <person name="Detter J.C."/>
            <person name="Han C."/>
            <person name="Tapia R."/>
            <person name="Land M."/>
            <person name="Hauser L."/>
            <person name="Kyrpides N."/>
            <person name="Ivanova N."/>
            <person name="Pagani I."/>
            <person name="Jebbar M."/>
            <person name="Vannier P."/>
            <person name="Oger P."/>
            <person name="Cario A."/>
            <person name="Bartlett D."/>
            <person name="Noll K.M."/>
            <person name="Woyke T."/>
        </authorList>
    </citation>
    <scope>NUCLEOTIDE SEQUENCE [LARGE SCALE GENOMIC DNA]</scope>
    <source>
        <strain evidence="3">DSM 14283 / JCM 11233 / KA3</strain>
    </source>
</reference>
<dbReference type="Pfam" id="PF03819">
    <property type="entry name" value="MazG"/>
    <property type="match status" value="1"/>
</dbReference>
<gene>
    <name evidence="2" type="ordered locus">Marpi_1931</name>
</gene>
<feature type="domain" description="NTP pyrophosphohydrolase MazG-like" evidence="1">
    <location>
        <begin position="36"/>
        <end position="109"/>
    </location>
</feature>
<dbReference type="eggNOG" id="COG3956">
    <property type="taxonomic scope" value="Bacteria"/>
</dbReference>
<dbReference type="KEGG" id="mpz:Marpi_1931"/>
<dbReference type="NCBIfam" id="TIGR00444">
    <property type="entry name" value="mazG"/>
    <property type="match status" value="1"/>
</dbReference>
<dbReference type="PANTHER" id="PTHR30522">
    <property type="entry name" value="NUCLEOSIDE TRIPHOSPHATE PYROPHOSPHOHYDROLASE"/>
    <property type="match status" value="1"/>
</dbReference>
<dbReference type="Proteomes" id="UP000007161">
    <property type="component" value="Chromosome"/>
</dbReference>
<dbReference type="GO" id="GO:0006950">
    <property type="term" value="P:response to stress"/>
    <property type="evidence" value="ECO:0007669"/>
    <property type="project" value="UniProtKB-ARBA"/>
</dbReference>
<sequence>MKGDNMRDKAREKFEQLLEIMEELRSEHGCPWDRKQTHESLKPYMIEEAYEVVHAIDENNMDELIEELGDVMLQVVFHSQIARENNEFTIVDVLERINSKMIRRHPHVFKNEGEYSYEQWEKIKAKEKGKKQYSKIGEINKGLPPLMNLRRLIENSFAVDYDPYKEKNIFELLKRDLESLENEGNENNEIELLTHLIYYFVKKERNIDSLLSKAAKEYFEKYKKFENGEDKE</sequence>
<name>H2J6N0_MARPK</name>
<dbReference type="STRING" id="443254.Marpi_1931"/>
<dbReference type="GO" id="GO:0046076">
    <property type="term" value="P:dTTP catabolic process"/>
    <property type="evidence" value="ECO:0007669"/>
    <property type="project" value="TreeGrafter"/>
</dbReference>
<dbReference type="CDD" id="cd11528">
    <property type="entry name" value="NTP-PPase_MazG_Nterm"/>
    <property type="match status" value="1"/>
</dbReference>
<evidence type="ECO:0000259" key="1">
    <source>
        <dbReference type="Pfam" id="PF03819"/>
    </source>
</evidence>
<evidence type="ECO:0000313" key="3">
    <source>
        <dbReference type="Proteomes" id="UP000007161"/>
    </source>
</evidence>
<dbReference type="Gene3D" id="1.10.287.1080">
    <property type="entry name" value="MazG-like"/>
    <property type="match status" value="1"/>
</dbReference>